<dbReference type="Proteomes" id="UP000193387">
    <property type="component" value="Unassembled WGS sequence"/>
</dbReference>
<evidence type="ECO:0000259" key="3">
    <source>
        <dbReference type="Pfam" id="PF13556"/>
    </source>
</evidence>
<evidence type="ECO:0000313" key="5">
    <source>
        <dbReference type="EMBL" id="ORW72242.1"/>
    </source>
</evidence>
<sequence>MSLTVREVIELPVLRQGMPQVLSSCRFEDPIRWVHIGDIPDLSALLQGGELVLTTGVALDSAPRRYLQGLADAGAVGVVVELGTAVSAVPDSVVALAQRLDLVLVALHRQIRFVDVTEAVHRRIVAAQYDEVAFARRVHETFTELSMLRASAGAIVDAAGRILDEPVVLEDLAHQALAVAADGGSAVSLLADWEQRSRRSPTHSGGSEGWTVTSVGPRGEEWGRLIVPRKSDDRARATMVLERASAALALHRMIERDRSGLHQQAQSGLIDDVLLSRMTDEHEVAARAHALGLRKAARYFSVAVRAQPPTGHTDPVAAQRRNTRLLDTVTHTANAAGHSGLFSIRRDGEIGAVLALNAARGGAEKILHALGLRLRTDLQRLDGTQRSVFAVGEPVTTITDAIRGLRQAAHIGEVAIAMPATTQALFRATDVRLRGLIALLRDDPRVQQFAETELKALLAGEPGNEPSHLEVLRHYLQLAGNKAALAQRLHISRPALYKRLTTLGRILGVDLDDAESMTSLHVAVLILDHRRQVDLTAQTGTR</sequence>
<accession>A0AAJ3TXC8</accession>
<organism evidence="5 6">
    <name type="scientific">Mycobacterium saskatchewanense</name>
    <dbReference type="NCBI Taxonomy" id="220927"/>
    <lineage>
        <taxon>Bacteria</taxon>
        <taxon>Bacillati</taxon>
        <taxon>Actinomycetota</taxon>
        <taxon>Actinomycetes</taxon>
        <taxon>Mycobacteriales</taxon>
        <taxon>Mycobacteriaceae</taxon>
        <taxon>Mycobacterium</taxon>
        <taxon>Mycobacterium simiae complex</taxon>
    </lineage>
</organism>
<dbReference type="InterPro" id="IPR042070">
    <property type="entry name" value="PucR_C-HTH_sf"/>
</dbReference>
<feature type="domain" description="Purine catabolism PurC-like" evidence="2">
    <location>
        <begin position="7"/>
        <end position="124"/>
    </location>
</feature>
<comment type="similarity">
    <text evidence="1">Belongs to the CdaR family.</text>
</comment>
<evidence type="ECO:0000256" key="1">
    <source>
        <dbReference type="ARBA" id="ARBA00006754"/>
    </source>
</evidence>
<keyword evidence="6" id="KW-1185">Reference proteome</keyword>
<dbReference type="InterPro" id="IPR041522">
    <property type="entry name" value="CdaR_GGDEF"/>
</dbReference>
<dbReference type="InterPro" id="IPR051448">
    <property type="entry name" value="CdaR-like_regulators"/>
</dbReference>
<dbReference type="PANTHER" id="PTHR33744">
    <property type="entry name" value="CARBOHYDRATE DIACID REGULATOR"/>
    <property type="match status" value="1"/>
</dbReference>
<evidence type="ECO:0000259" key="2">
    <source>
        <dbReference type="Pfam" id="PF07905"/>
    </source>
</evidence>
<feature type="domain" description="PucR C-terminal helix-turn-helix" evidence="3">
    <location>
        <begin position="469"/>
        <end position="526"/>
    </location>
</feature>
<dbReference type="Pfam" id="PF13556">
    <property type="entry name" value="HTH_30"/>
    <property type="match status" value="1"/>
</dbReference>
<dbReference type="InterPro" id="IPR012914">
    <property type="entry name" value="PucR_dom"/>
</dbReference>
<dbReference type="RefSeq" id="WP_085255194.1">
    <property type="nucleotide sequence ID" value="NZ_AP022573.1"/>
</dbReference>
<dbReference type="AlphaFoldDB" id="A0AAJ3TXC8"/>
<dbReference type="Pfam" id="PF17853">
    <property type="entry name" value="GGDEF_2"/>
    <property type="match status" value="1"/>
</dbReference>
<dbReference type="Gene3D" id="1.10.10.2840">
    <property type="entry name" value="PucR C-terminal helix-turn-helix domain"/>
    <property type="match status" value="1"/>
</dbReference>
<proteinExistence type="inferred from homology"/>
<protein>
    <submittedName>
        <fullName evidence="5">PucR family transcriptional regulator</fullName>
    </submittedName>
</protein>
<feature type="domain" description="CdaR GGDEF-like" evidence="4">
    <location>
        <begin position="279"/>
        <end position="409"/>
    </location>
</feature>
<dbReference type="PANTHER" id="PTHR33744:SF1">
    <property type="entry name" value="DNA-BINDING TRANSCRIPTIONAL ACTIVATOR ADER"/>
    <property type="match status" value="1"/>
</dbReference>
<dbReference type="EMBL" id="LQPR01000024">
    <property type="protein sequence ID" value="ORW72242.1"/>
    <property type="molecule type" value="Genomic_DNA"/>
</dbReference>
<name>A0AAJ3TXC8_9MYCO</name>
<dbReference type="Pfam" id="PF07905">
    <property type="entry name" value="PucR"/>
    <property type="match status" value="1"/>
</dbReference>
<evidence type="ECO:0000259" key="4">
    <source>
        <dbReference type="Pfam" id="PF17853"/>
    </source>
</evidence>
<evidence type="ECO:0000313" key="6">
    <source>
        <dbReference type="Proteomes" id="UP000193387"/>
    </source>
</evidence>
<dbReference type="InterPro" id="IPR025736">
    <property type="entry name" value="PucR_C-HTH_dom"/>
</dbReference>
<gene>
    <name evidence="5" type="ORF">AWC23_09990</name>
</gene>
<reference evidence="5 6" key="1">
    <citation type="submission" date="2016-01" db="EMBL/GenBank/DDBJ databases">
        <title>The new phylogeny of the genus Mycobacterium.</title>
        <authorList>
            <person name="Tarcisio F."/>
            <person name="Conor M."/>
            <person name="Antonella G."/>
            <person name="Elisabetta G."/>
            <person name="Giulia F.S."/>
            <person name="Sara T."/>
            <person name="Anna F."/>
            <person name="Clotilde B."/>
            <person name="Roberto B."/>
            <person name="Veronica D.S."/>
            <person name="Fabio R."/>
            <person name="Monica P."/>
            <person name="Olivier J."/>
            <person name="Enrico T."/>
            <person name="Nicola S."/>
        </authorList>
    </citation>
    <scope>NUCLEOTIDE SEQUENCE [LARGE SCALE GENOMIC DNA]</scope>
    <source>
        <strain evidence="5 6">DSM 44616</strain>
    </source>
</reference>
<comment type="caution">
    <text evidence="5">The sequence shown here is derived from an EMBL/GenBank/DDBJ whole genome shotgun (WGS) entry which is preliminary data.</text>
</comment>